<dbReference type="Gene3D" id="3.90.550.10">
    <property type="entry name" value="Spore Coat Polysaccharide Biosynthesis Protein SpsA, Chain A"/>
    <property type="match status" value="1"/>
</dbReference>
<dbReference type="HOGENOM" id="CLU_033536_7_1_0"/>
<reference evidence="2 3" key="2">
    <citation type="journal article" date="2010" name="Stand. Genomic Sci.">
        <title>Complete genome sequence of Desulfohalobium retbaense type strain (HR(100)).</title>
        <authorList>
            <person name="Spring S."/>
            <person name="Nolan M."/>
            <person name="Lapidus A."/>
            <person name="Glavina Del Rio T."/>
            <person name="Copeland A."/>
            <person name="Tice H."/>
            <person name="Cheng J.F."/>
            <person name="Lucas S."/>
            <person name="Land M."/>
            <person name="Chen F."/>
            <person name="Bruce D."/>
            <person name="Goodwin L."/>
            <person name="Pitluck S."/>
            <person name="Ivanova N."/>
            <person name="Mavromatis K."/>
            <person name="Mikhailova N."/>
            <person name="Pati A."/>
            <person name="Chen A."/>
            <person name="Palaniappan K."/>
            <person name="Hauser L."/>
            <person name="Chang Y.J."/>
            <person name="Jeffries C.D."/>
            <person name="Munk C."/>
            <person name="Kiss H."/>
            <person name="Chain P."/>
            <person name="Han C."/>
            <person name="Brettin T."/>
            <person name="Detter J.C."/>
            <person name="Schuler E."/>
            <person name="Goker M."/>
            <person name="Rohde M."/>
            <person name="Bristow J."/>
            <person name="Eisen J.A."/>
            <person name="Markowitz V."/>
            <person name="Hugenholtz P."/>
            <person name="Kyrpides N.C."/>
            <person name="Klenk H.P."/>
        </authorList>
    </citation>
    <scope>NUCLEOTIDE SEQUENCE [LARGE SCALE GENOMIC DNA]</scope>
    <source>
        <strain evidence="3">ATCC 49802 / DSM 20745 / S 6022</strain>
    </source>
</reference>
<evidence type="ECO:0000313" key="3">
    <source>
        <dbReference type="Proteomes" id="UP000002027"/>
    </source>
</evidence>
<dbReference type="eggNOG" id="COG1215">
    <property type="taxonomic scope" value="Bacteria"/>
</dbReference>
<name>D1C6Y9_SPHTD</name>
<dbReference type="PANTHER" id="PTHR48090">
    <property type="entry name" value="UNDECAPRENYL-PHOSPHATE 4-DEOXY-4-FORMAMIDO-L-ARABINOSE TRANSFERASE-RELATED"/>
    <property type="match status" value="1"/>
</dbReference>
<gene>
    <name evidence="2" type="ordered locus">Sthe_0311</name>
</gene>
<dbReference type="GO" id="GO:0016740">
    <property type="term" value="F:transferase activity"/>
    <property type="evidence" value="ECO:0007669"/>
    <property type="project" value="UniProtKB-KW"/>
</dbReference>
<dbReference type="InterPro" id="IPR001173">
    <property type="entry name" value="Glyco_trans_2-like"/>
</dbReference>
<evidence type="ECO:0000259" key="1">
    <source>
        <dbReference type="Pfam" id="PF00535"/>
    </source>
</evidence>
<dbReference type="AlphaFoldDB" id="D1C6Y9"/>
<dbReference type="InParanoid" id="D1C6Y9"/>
<dbReference type="Pfam" id="PF00535">
    <property type="entry name" value="Glycos_transf_2"/>
    <property type="match status" value="1"/>
</dbReference>
<dbReference type="CAZy" id="GT2">
    <property type="family name" value="Glycosyltransferase Family 2"/>
</dbReference>
<dbReference type="KEGG" id="sti:Sthe_0311"/>
<protein>
    <submittedName>
        <fullName evidence="2">Glycosyl transferase family 2</fullName>
    </submittedName>
</protein>
<dbReference type="STRING" id="479434.Sthe_0311"/>
<sequence>MRLQKLSVILPVYNEADTLGEILQQIRAVELPCDREIIAVDDCSTDGSREYLLAEAARSSDLIVLTHDRNLGKGAAVRTALGAITGDVVVIQDADLEYDPRDYTRLLRPIQEGRSKVVYGSRFLGEHKAMYFWYAVGNRFLTLTTNILFNTTLTDMETCYKVFTADVARSIKLRSNRWGFDPEITAKILKQGHRIYEVPVAYNGREFWEGKKITWKDGLTVLATLLRYRLFD</sequence>
<dbReference type="InterPro" id="IPR029044">
    <property type="entry name" value="Nucleotide-diphossugar_trans"/>
</dbReference>
<dbReference type="InterPro" id="IPR050256">
    <property type="entry name" value="Glycosyltransferase_2"/>
</dbReference>
<dbReference type="RefSeq" id="WP_012870798.1">
    <property type="nucleotide sequence ID" value="NC_013523.1"/>
</dbReference>
<dbReference type="PANTHER" id="PTHR48090:SF7">
    <property type="entry name" value="RFBJ PROTEIN"/>
    <property type="match status" value="1"/>
</dbReference>
<proteinExistence type="predicted"/>
<reference evidence="3" key="1">
    <citation type="submission" date="2009-11" db="EMBL/GenBank/DDBJ databases">
        <title>The complete chromosome 1 of Sphaerobacter thermophilus DSM 20745.</title>
        <authorList>
            <person name="Lucas S."/>
            <person name="Copeland A."/>
            <person name="Lapidus A."/>
            <person name="Glavina del Rio T."/>
            <person name="Dalin E."/>
            <person name="Tice H."/>
            <person name="Bruce D."/>
            <person name="Goodwin L."/>
            <person name="Pitluck S."/>
            <person name="Kyrpides N."/>
            <person name="Mavromatis K."/>
            <person name="Ivanova N."/>
            <person name="Mikhailova N."/>
            <person name="LaButti K.M."/>
            <person name="Clum A."/>
            <person name="Sun H.I."/>
            <person name="Brettin T."/>
            <person name="Detter J.C."/>
            <person name="Han C."/>
            <person name="Larimer F."/>
            <person name="Land M."/>
            <person name="Hauser L."/>
            <person name="Markowitz V."/>
            <person name="Cheng J.F."/>
            <person name="Hugenholtz P."/>
            <person name="Woyke T."/>
            <person name="Wu D."/>
            <person name="Steenblock K."/>
            <person name="Schneider S."/>
            <person name="Pukall R."/>
            <person name="Goeker M."/>
            <person name="Klenk H.P."/>
            <person name="Eisen J.A."/>
        </authorList>
    </citation>
    <scope>NUCLEOTIDE SEQUENCE [LARGE SCALE GENOMIC DNA]</scope>
    <source>
        <strain evidence="3">ATCC 49802 / DSM 20745 / S 6022</strain>
    </source>
</reference>
<feature type="domain" description="Glycosyltransferase 2-like" evidence="1">
    <location>
        <begin position="7"/>
        <end position="166"/>
    </location>
</feature>
<accession>D1C6Y9</accession>
<dbReference type="EMBL" id="CP001823">
    <property type="protein sequence ID" value="ACZ37750.1"/>
    <property type="molecule type" value="Genomic_DNA"/>
</dbReference>
<dbReference type="CDD" id="cd04179">
    <property type="entry name" value="DPM_DPG-synthase_like"/>
    <property type="match status" value="1"/>
</dbReference>
<keyword evidence="2" id="KW-0808">Transferase</keyword>
<organism evidence="2 3">
    <name type="scientific">Sphaerobacter thermophilus (strain ATCC 49802 / DSM 20745 / KCCM 41009 / NCIMB 13125 / S 6022)</name>
    <dbReference type="NCBI Taxonomy" id="479434"/>
    <lineage>
        <taxon>Bacteria</taxon>
        <taxon>Pseudomonadati</taxon>
        <taxon>Thermomicrobiota</taxon>
        <taxon>Thermomicrobia</taxon>
        <taxon>Sphaerobacterales</taxon>
        <taxon>Sphaerobacterineae</taxon>
        <taxon>Sphaerobacteraceae</taxon>
        <taxon>Sphaerobacter</taxon>
    </lineage>
</organism>
<dbReference type="Proteomes" id="UP000002027">
    <property type="component" value="Chromosome 1"/>
</dbReference>
<evidence type="ECO:0000313" key="2">
    <source>
        <dbReference type="EMBL" id="ACZ37750.1"/>
    </source>
</evidence>
<dbReference type="SUPFAM" id="SSF53448">
    <property type="entry name" value="Nucleotide-diphospho-sugar transferases"/>
    <property type="match status" value="1"/>
</dbReference>
<keyword evidence="3" id="KW-1185">Reference proteome</keyword>